<proteinExistence type="predicted"/>
<organism evidence="1 2">
    <name type="scientific">Luteibacter yeojuensis</name>
    <dbReference type="NCBI Taxonomy" id="345309"/>
    <lineage>
        <taxon>Bacteria</taxon>
        <taxon>Pseudomonadati</taxon>
        <taxon>Pseudomonadota</taxon>
        <taxon>Gammaproteobacteria</taxon>
        <taxon>Lysobacterales</taxon>
        <taxon>Rhodanobacteraceae</taxon>
        <taxon>Luteibacter</taxon>
    </lineage>
</organism>
<keyword evidence="2" id="KW-1185">Reference proteome</keyword>
<comment type="caution">
    <text evidence="1">The sequence shown here is derived from an EMBL/GenBank/DDBJ whole genome shotgun (WGS) entry which is preliminary data.</text>
</comment>
<protein>
    <submittedName>
        <fullName evidence="1">Uncharacterized protein</fullName>
    </submittedName>
</protein>
<dbReference type="PATRIC" id="fig|345309.4.peg.313"/>
<sequence length="95" mass="10634">MIRQIHRRQNLALILSTLEFAGYPCPHTQAGALGNIVTGRKLIRMIQGGDVPSLFARGAEHALELKRGWMDLPYNDMPLLPVRLVRHDDAVPDPL</sequence>
<name>A0A0F3KY48_9GAMM</name>
<dbReference type="AlphaFoldDB" id="A0A0F3KY48"/>
<gene>
    <name evidence="1" type="ORF">VI08_05765</name>
</gene>
<accession>A0A0F3KY48</accession>
<dbReference type="OrthoDB" id="5959393at2"/>
<evidence type="ECO:0000313" key="1">
    <source>
        <dbReference type="EMBL" id="KJV36190.1"/>
    </source>
</evidence>
<dbReference type="EMBL" id="JZRB01000011">
    <property type="protein sequence ID" value="KJV36190.1"/>
    <property type="molecule type" value="Genomic_DNA"/>
</dbReference>
<dbReference type="Proteomes" id="UP000033651">
    <property type="component" value="Unassembled WGS sequence"/>
</dbReference>
<dbReference type="RefSeq" id="WP_045828609.1">
    <property type="nucleotide sequence ID" value="NZ_JZRB01000011.1"/>
</dbReference>
<reference evidence="1 2" key="1">
    <citation type="submission" date="2015-03" db="EMBL/GenBank/DDBJ databases">
        <title>Draft genome sequence of Luteibacter yeojuensis strain SU11.</title>
        <authorList>
            <person name="Sulaiman J."/>
            <person name="Priya K."/>
            <person name="Chan K.-G."/>
        </authorList>
    </citation>
    <scope>NUCLEOTIDE SEQUENCE [LARGE SCALE GENOMIC DNA]</scope>
    <source>
        <strain evidence="1 2">SU11</strain>
    </source>
</reference>
<evidence type="ECO:0000313" key="2">
    <source>
        <dbReference type="Proteomes" id="UP000033651"/>
    </source>
</evidence>